<gene>
    <name evidence="2" type="ORF">PROQFM164_S06g000339</name>
</gene>
<keyword evidence="3" id="KW-1185">Reference proteome</keyword>
<dbReference type="OMA" id="NAIRHQN"/>
<name>W6QKN5_PENRF</name>
<dbReference type="STRING" id="1365484.W6QKN5"/>
<feature type="region of interest" description="Disordered" evidence="1">
    <location>
        <begin position="1"/>
        <end position="73"/>
    </location>
</feature>
<evidence type="ECO:0000256" key="1">
    <source>
        <dbReference type="SAM" id="MobiDB-lite"/>
    </source>
</evidence>
<dbReference type="Proteomes" id="UP000030686">
    <property type="component" value="Unassembled WGS sequence"/>
</dbReference>
<sequence length="518" mass="59352">MSPPKREDEPVTRRKLAPPMPASSHSTAIPKSKRRRTFKNPIRSSSSRSSRSRSSPYDRPSNSPTPRISRPHTSRRMLSLLEALPVEIIEQIFLHSLNLNFPRASPFLSRALSGEHIYRALILLAFWNDALENPRSKVIDRMMVPLDYVPLTLDERARLQEAVFKCRWCTVDRVRDQVPTMQILTIYRRWINAGIVTDESERAALEKFIARKDDSVRVFHGKGGPMREIACMPPEFFRMAPNAATGIHDYTLHVLPMVTTELQCVDVGLTVNMPALDLCKFPPHLLRGRSNGFPPEDVAFLEMLRMTSCNWTHGKGQLSPSTLTEVDRKALHEGIQNAIRHQNFNAMISLLKIDEFLCRYKSENQGRGVYYTIPSEHFLAVTRIGRDKPHLNLAFFEALLRASAESLPSWSSEITKWTVDNMELARTNPNTYNEMNGKFARWLSDFLLRLPAQVEYAHGFPTGQLFCNGQLDILDLEGSRFVDEVLEPFREPLGNWMMESSFRTEDHWLKKFGPPLPP</sequence>
<evidence type="ECO:0000313" key="3">
    <source>
        <dbReference type="Proteomes" id="UP000030686"/>
    </source>
</evidence>
<evidence type="ECO:0000313" key="2">
    <source>
        <dbReference type="EMBL" id="CDM37378.1"/>
    </source>
</evidence>
<dbReference type="EMBL" id="HG792020">
    <property type="protein sequence ID" value="CDM37378.1"/>
    <property type="molecule type" value="Genomic_DNA"/>
</dbReference>
<feature type="compositionally biased region" description="Basic and acidic residues" evidence="1">
    <location>
        <begin position="1"/>
        <end position="12"/>
    </location>
</feature>
<dbReference type="AlphaFoldDB" id="W6QKN5"/>
<organism evidence="2 3">
    <name type="scientific">Penicillium roqueforti (strain FM164)</name>
    <dbReference type="NCBI Taxonomy" id="1365484"/>
    <lineage>
        <taxon>Eukaryota</taxon>
        <taxon>Fungi</taxon>
        <taxon>Dikarya</taxon>
        <taxon>Ascomycota</taxon>
        <taxon>Pezizomycotina</taxon>
        <taxon>Eurotiomycetes</taxon>
        <taxon>Eurotiomycetidae</taxon>
        <taxon>Eurotiales</taxon>
        <taxon>Aspergillaceae</taxon>
        <taxon>Penicillium</taxon>
    </lineage>
</organism>
<accession>W6QKN5</accession>
<dbReference type="OrthoDB" id="4167490at2759"/>
<reference evidence="2" key="1">
    <citation type="journal article" date="2014" name="Nat. Commun.">
        <title>Multiple recent horizontal transfers of a large genomic region in cheese making fungi.</title>
        <authorList>
            <person name="Cheeseman K."/>
            <person name="Ropars J."/>
            <person name="Renault P."/>
            <person name="Dupont J."/>
            <person name="Gouzy J."/>
            <person name="Branca A."/>
            <person name="Abraham A.L."/>
            <person name="Ceppi M."/>
            <person name="Conseiller E."/>
            <person name="Debuchy R."/>
            <person name="Malagnac F."/>
            <person name="Goarin A."/>
            <person name="Silar P."/>
            <person name="Lacoste S."/>
            <person name="Sallet E."/>
            <person name="Bensimon A."/>
            <person name="Giraud T."/>
            <person name="Brygoo Y."/>
        </authorList>
    </citation>
    <scope>NUCLEOTIDE SEQUENCE [LARGE SCALE GENOMIC DNA]</scope>
    <source>
        <strain evidence="2">FM164</strain>
    </source>
</reference>
<proteinExistence type="predicted"/>
<feature type="compositionally biased region" description="Low complexity" evidence="1">
    <location>
        <begin position="43"/>
        <end position="55"/>
    </location>
</feature>
<protein>
    <submittedName>
        <fullName evidence="2">Uncharacterized protein</fullName>
    </submittedName>
</protein>